<dbReference type="Pfam" id="PF00563">
    <property type="entry name" value="EAL"/>
    <property type="match status" value="1"/>
</dbReference>
<keyword evidence="2" id="KW-0812">Transmembrane</keyword>
<dbReference type="SUPFAM" id="SSF55073">
    <property type="entry name" value="Nucleotide cyclase"/>
    <property type="match status" value="1"/>
</dbReference>
<keyword evidence="2" id="KW-0472">Membrane</keyword>
<dbReference type="PANTHER" id="PTHR44757">
    <property type="entry name" value="DIGUANYLATE CYCLASE DGCP"/>
    <property type="match status" value="1"/>
</dbReference>
<gene>
    <name evidence="5" type="ORF">ACTIVE_7554</name>
</gene>
<dbReference type="SMART" id="SM00052">
    <property type="entry name" value="EAL"/>
    <property type="match status" value="1"/>
</dbReference>
<dbReference type="InterPro" id="IPR001633">
    <property type="entry name" value="EAL_dom"/>
</dbReference>
<evidence type="ECO:0000259" key="3">
    <source>
        <dbReference type="PROSITE" id="PS50883"/>
    </source>
</evidence>
<dbReference type="Gene3D" id="3.30.70.270">
    <property type="match status" value="1"/>
</dbReference>
<dbReference type="PANTHER" id="PTHR44757:SF2">
    <property type="entry name" value="BIOFILM ARCHITECTURE MAINTENANCE PROTEIN MBAA"/>
    <property type="match status" value="1"/>
</dbReference>
<dbReference type="SMART" id="SM00267">
    <property type="entry name" value="GGDEF"/>
    <property type="match status" value="1"/>
</dbReference>
<dbReference type="AlphaFoldDB" id="A0A7D3ZPQ7"/>
<evidence type="ECO:0000313" key="6">
    <source>
        <dbReference type="Proteomes" id="UP000501240"/>
    </source>
</evidence>
<evidence type="ECO:0000259" key="4">
    <source>
        <dbReference type="PROSITE" id="PS50887"/>
    </source>
</evidence>
<reference evidence="5 6" key="1">
    <citation type="submission" date="2020-05" db="EMBL/GenBank/DDBJ databases">
        <title>Actinomadura verrucosospora NRRL-B18236 (PFL_A860) Genome sequencing and assembly.</title>
        <authorList>
            <person name="Samborskyy M."/>
        </authorList>
    </citation>
    <scope>NUCLEOTIDE SEQUENCE [LARGE SCALE GENOMIC DNA]</scope>
    <source>
        <strain evidence="5 6">NRRL:B18236</strain>
    </source>
</reference>
<feature type="region of interest" description="Disordered" evidence="1">
    <location>
        <begin position="275"/>
        <end position="303"/>
    </location>
</feature>
<keyword evidence="2" id="KW-1133">Transmembrane helix</keyword>
<keyword evidence="6" id="KW-1185">Reference proteome</keyword>
<organism evidence="5 6">
    <name type="scientific">Actinomadura verrucosospora</name>
    <dbReference type="NCBI Taxonomy" id="46165"/>
    <lineage>
        <taxon>Bacteria</taxon>
        <taxon>Bacillati</taxon>
        <taxon>Actinomycetota</taxon>
        <taxon>Actinomycetes</taxon>
        <taxon>Streptosporangiales</taxon>
        <taxon>Thermomonosporaceae</taxon>
        <taxon>Actinomadura</taxon>
    </lineage>
</organism>
<dbReference type="InterPro" id="IPR052155">
    <property type="entry name" value="Biofilm_reg_signaling"/>
</dbReference>
<dbReference type="NCBIfam" id="TIGR00254">
    <property type="entry name" value="GGDEF"/>
    <property type="match status" value="1"/>
</dbReference>
<accession>A0A7D3ZPQ7</accession>
<name>A0A7D3ZPQ7_ACTVE</name>
<dbReference type="CDD" id="cd01948">
    <property type="entry name" value="EAL"/>
    <property type="match status" value="1"/>
</dbReference>
<feature type="transmembrane region" description="Helical" evidence="2">
    <location>
        <begin position="125"/>
        <end position="142"/>
    </location>
</feature>
<dbReference type="InterPro" id="IPR043128">
    <property type="entry name" value="Rev_trsase/Diguanyl_cyclase"/>
</dbReference>
<dbReference type="InterPro" id="IPR029787">
    <property type="entry name" value="Nucleotide_cyclase"/>
</dbReference>
<feature type="transmembrane region" description="Helical" evidence="2">
    <location>
        <begin position="20"/>
        <end position="40"/>
    </location>
</feature>
<dbReference type="CDD" id="cd01949">
    <property type="entry name" value="GGDEF"/>
    <property type="match status" value="1"/>
</dbReference>
<dbReference type="PROSITE" id="PS50887">
    <property type="entry name" value="GGDEF"/>
    <property type="match status" value="1"/>
</dbReference>
<dbReference type="PROSITE" id="PS50883">
    <property type="entry name" value="EAL"/>
    <property type="match status" value="1"/>
</dbReference>
<feature type="transmembrane region" description="Helical" evidence="2">
    <location>
        <begin position="223"/>
        <end position="243"/>
    </location>
</feature>
<feature type="transmembrane region" description="Helical" evidence="2">
    <location>
        <begin position="90"/>
        <end position="113"/>
    </location>
</feature>
<feature type="transmembrane region" description="Helical" evidence="2">
    <location>
        <begin position="52"/>
        <end position="70"/>
    </location>
</feature>
<feature type="domain" description="EAL" evidence="3">
    <location>
        <begin position="446"/>
        <end position="699"/>
    </location>
</feature>
<dbReference type="InterPro" id="IPR035919">
    <property type="entry name" value="EAL_sf"/>
</dbReference>
<dbReference type="EMBL" id="CP053892">
    <property type="protein sequence ID" value="QKG25901.1"/>
    <property type="molecule type" value="Genomic_DNA"/>
</dbReference>
<dbReference type="RefSeq" id="WP_173099433.1">
    <property type="nucleotide sequence ID" value="NZ_CP053892.1"/>
</dbReference>
<evidence type="ECO:0000256" key="2">
    <source>
        <dbReference type="SAM" id="Phobius"/>
    </source>
</evidence>
<dbReference type="Proteomes" id="UP000501240">
    <property type="component" value="Chromosome"/>
</dbReference>
<dbReference type="Pfam" id="PF00990">
    <property type="entry name" value="GGDEF"/>
    <property type="match status" value="1"/>
</dbReference>
<protein>
    <submittedName>
        <fullName evidence="5">Diguanylate cyclase/phosphodiesterase</fullName>
    </submittedName>
</protein>
<proteinExistence type="predicted"/>
<feature type="domain" description="GGDEF" evidence="4">
    <location>
        <begin position="305"/>
        <end position="437"/>
    </location>
</feature>
<dbReference type="SUPFAM" id="SSF141868">
    <property type="entry name" value="EAL domain-like"/>
    <property type="match status" value="1"/>
</dbReference>
<sequence length="707" mass="76493">MKDPNNTRNMAPRRGSPLWIYFVVVILLGVAVCAAAFAGLSRADLDALAGNPVFWILGCFIVFGELRPIITPGSTETNGATTSTTFAFAALLYAGLPVAAALQAIAVVTCGVFRGRTPHRIAFNAAQYTLSLGAAQLVLALAGDLATPSSTWVPDGADLPAIALAGTVYFLCNDTLVGSAVALHERVSLIKALRWDLAYQILVHLALLGLAPLMVIAMDRSAVFVPLILLPFIAVYLNASVAVRREHQALHDALTGLPNRKLLIVRTEEALAEARGAEKRSAAGRRGPSALKPPRRRAPAEERDQRAGLFLLDLDRFKEVNDTLGHPTGDRLLQLVAHRLTHSVRPGDLVARLGGDEFAVLLPSVRDEAAAREVAARLRAALGEPVRLDGMSFDLEASVGIALFPDHAPDFELLLQRADVAMYNAKEGRTGVEVYSPANDRNSPERLTMLGDLRRAIDRSELELFYQPKVSLRDGQLVGMEALLRWRHPDKGLLEPEAFLSIAEQTYLMRSITHHVVEAALAQTAAWWREDLAVQVAVNASGRDLLDTGLTETIEEGLLARGLPAAALQLEITERILMNEPAYASDTVAKLAELGIPLSLDDFGTGYSSLVRLKRLPVEEIKIDSSFVGRLAASTDDAVIVRSIVDLVRTLGLRSVAEGVEDPQTAGLLREMGCDAAQGWHFGRPMDADTATDWLRRNVQRAPEPAA</sequence>
<evidence type="ECO:0000256" key="1">
    <source>
        <dbReference type="SAM" id="MobiDB-lite"/>
    </source>
</evidence>
<dbReference type="InterPro" id="IPR000160">
    <property type="entry name" value="GGDEF_dom"/>
</dbReference>
<dbReference type="Gene3D" id="3.20.20.450">
    <property type="entry name" value="EAL domain"/>
    <property type="match status" value="1"/>
</dbReference>
<feature type="transmembrane region" description="Helical" evidence="2">
    <location>
        <begin position="195"/>
        <end position="217"/>
    </location>
</feature>
<evidence type="ECO:0000313" key="5">
    <source>
        <dbReference type="EMBL" id="QKG25901.1"/>
    </source>
</evidence>